<dbReference type="RefSeq" id="WP_220339464.1">
    <property type="nucleotide sequence ID" value="NZ_JAEUAX010000004.1"/>
</dbReference>
<evidence type="ECO:0000259" key="1">
    <source>
        <dbReference type="Pfam" id="PF14864"/>
    </source>
</evidence>
<dbReference type="EMBL" id="JAEUAX010000004">
    <property type="protein sequence ID" value="MBW9110044.1"/>
    <property type="molecule type" value="Genomic_DNA"/>
</dbReference>
<keyword evidence="3" id="KW-1185">Reference proteome</keyword>
<organism evidence="2 3">
    <name type="scientific">Microbacterium ureisolvens</name>
    <dbReference type="NCBI Taxonomy" id="2781186"/>
    <lineage>
        <taxon>Bacteria</taxon>
        <taxon>Bacillati</taxon>
        <taxon>Actinomycetota</taxon>
        <taxon>Actinomycetes</taxon>
        <taxon>Micrococcales</taxon>
        <taxon>Microbacteriaceae</taxon>
        <taxon>Microbacterium</taxon>
    </lineage>
</organism>
<feature type="domain" description="Alkyl sulfatase C-terminal" evidence="1">
    <location>
        <begin position="2"/>
        <end position="70"/>
    </location>
</feature>
<dbReference type="SUPFAM" id="SSF55718">
    <property type="entry name" value="SCP-like"/>
    <property type="match status" value="1"/>
</dbReference>
<protein>
    <recommendedName>
        <fullName evidence="1">Alkyl sulfatase C-terminal domain-containing protein</fullName>
    </recommendedName>
</protein>
<dbReference type="Pfam" id="PF14864">
    <property type="entry name" value="Alkyl_sulf_C"/>
    <property type="match status" value="1"/>
</dbReference>
<dbReference type="Gene3D" id="3.30.1050.10">
    <property type="entry name" value="SCP2 sterol-binding domain"/>
    <property type="match status" value="1"/>
</dbReference>
<proteinExistence type="predicted"/>
<dbReference type="InterPro" id="IPR036527">
    <property type="entry name" value="SCP2_sterol-bd_dom_sf"/>
</dbReference>
<comment type="caution">
    <text evidence="2">The sequence shown here is derived from an EMBL/GenBank/DDBJ whole genome shotgun (WGS) entry which is preliminary data.</text>
</comment>
<evidence type="ECO:0000313" key="2">
    <source>
        <dbReference type="EMBL" id="MBW9110044.1"/>
    </source>
</evidence>
<sequence>MLRNGVLVYVERDADPATPLQLTLSKSRLIQLAGGGTDSDGIDVRGDIDVLKQILGVLDQGDPDFQIVLP</sequence>
<name>A0ABS7HYX9_9MICO</name>
<accession>A0ABS7HYX9</accession>
<dbReference type="InterPro" id="IPR029229">
    <property type="entry name" value="Alkyl_sulf_C"/>
</dbReference>
<gene>
    <name evidence="2" type="ORF">JNB61_09705</name>
</gene>
<dbReference type="Proteomes" id="UP000777440">
    <property type="component" value="Unassembled WGS sequence"/>
</dbReference>
<evidence type="ECO:0000313" key="3">
    <source>
        <dbReference type="Proteomes" id="UP000777440"/>
    </source>
</evidence>
<reference evidence="2 3" key="1">
    <citation type="journal article" date="2021" name="MBio">
        <title>Poor Competitiveness of Bradyrhizobium in Pigeon Pea Root Colonization in Indian Soils.</title>
        <authorList>
            <person name="Chalasani D."/>
            <person name="Basu A."/>
            <person name="Pullabhotla S.V.S.R.N."/>
            <person name="Jorrin B."/>
            <person name="Neal A.L."/>
            <person name="Poole P.S."/>
            <person name="Podile A.R."/>
            <person name="Tkacz A."/>
        </authorList>
    </citation>
    <scope>NUCLEOTIDE SEQUENCE [LARGE SCALE GENOMIC DNA]</scope>
    <source>
        <strain evidence="2 3">HU12</strain>
    </source>
</reference>